<gene>
    <name evidence="1" type="ORF">FGO68_gene8378</name>
</gene>
<accession>A0A8J8SVT9</accession>
<dbReference type="Proteomes" id="UP000785679">
    <property type="component" value="Unassembled WGS sequence"/>
</dbReference>
<sequence length="191" mass="22156">MAKRLQKVCKKTAPVKKIKRSLGKAGAMKTLRLKKVVKNQWKVKMVIDNEKSINGALKLNKDNLIFTFKDEESKKQSEIFFSYQDFICFGISSDPFTLPDETPVTRPHLYSILKSSNYSHFIKHQATVKSNGGVDDCDQAELRIITESKKEVQKLQKTFEKFNMLNPDEEEEESEGEMFTKEYFDRLESDK</sequence>
<proteinExistence type="predicted"/>
<dbReference type="Gene3D" id="2.30.29.30">
    <property type="entry name" value="Pleckstrin-homology domain (PH domain)/Phosphotyrosine-binding domain (PTB)"/>
    <property type="match status" value="1"/>
</dbReference>
<evidence type="ECO:0000313" key="2">
    <source>
        <dbReference type="Proteomes" id="UP000785679"/>
    </source>
</evidence>
<reference evidence="1" key="1">
    <citation type="submission" date="2019-06" db="EMBL/GenBank/DDBJ databases">
        <authorList>
            <person name="Zheng W."/>
        </authorList>
    </citation>
    <scope>NUCLEOTIDE SEQUENCE</scope>
    <source>
        <strain evidence="1">QDHG01</strain>
    </source>
</reference>
<evidence type="ECO:0000313" key="1">
    <source>
        <dbReference type="EMBL" id="TNV72258.1"/>
    </source>
</evidence>
<dbReference type="OrthoDB" id="10620809at2759"/>
<name>A0A8J8SVT9_HALGN</name>
<keyword evidence="2" id="KW-1185">Reference proteome</keyword>
<dbReference type="AlphaFoldDB" id="A0A8J8SVT9"/>
<protein>
    <submittedName>
        <fullName evidence="1">Uncharacterized protein</fullName>
    </submittedName>
</protein>
<dbReference type="InterPro" id="IPR011993">
    <property type="entry name" value="PH-like_dom_sf"/>
</dbReference>
<comment type="caution">
    <text evidence="1">The sequence shown here is derived from an EMBL/GenBank/DDBJ whole genome shotgun (WGS) entry which is preliminary data.</text>
</comment>
<dbReference type="EMBL" id="RRYP01023287">
    <property type="protein sequence ID" value="TNV72258.1"/>
    <property type="molecule type" value="Genomic_DNA"/>
</dbReference>
<organism evidence="1 2">
    <name type="scientific">Halteria grandinella</name>
    <dbReference type="NCBI Taxonomy" id="5974"/>
    <lineage>
        <taxon>Eukaryota</taxon>
        <taxon>Sar</taxon>
        <taxon>Alveolata</taxon>
        <taxon>Ciliophora</taxon>
        <taxon>Intramacronucleata</taxon>
        <taxon>Spirotrichea</taxon>
        <taxon>Stichotrichia</taxon>
        <taxon>Sporadotrichida</taxon>
        <taxon>Halteriidae</taxon>
        <taxon>Halteria</taxon>
    </lineage>
</organism>